<keyword evidence="2" id="KW-0812">Transmembrane</keyword>
<evidence type="ECO:0000256" key="2">
    <source>
        <dbReference type="SAM" id="Phobius"/>
    </source>
</evidence>
<keyword evidence="1" id="KW-0804">Transcription</keyword>
<protein>
    <submittedName>
        <fullName evidence="4">N-Utilization Substance G N-terminal domain protein</fullName>
    </submittedName>
</protein>
<dbReference type="AlphaFoldDB" id="A0A3M4AS71"/>
<dbReference type="GO" id="GO:0006354">
    <property type="term" value="P:DNA-templated transcription elongation"/>
    <property type="evidence" value="ECO:0007669"/>
    <property type="project" value="InterPro"/>
</dbReference>
<dbReference type="InterPro" id="IPR036735">
    <property type="entry name" value="NGN_dom_sf"/>
</dbReference>
<gene>
    <name evidence="4" type="ORF">ALQ28_101235</name>
</gene>
<keyword evidence="2" id="KW-1133">Transmembrane helix</keyword>
<evidence type="ECO:0000313" key="4">
    <source>
        <dbReference type="EMBL" id="RMP09225.1"/>
    </source>
</evidence>
<dbReference type="Proteomes" id="UP000267908">
    <property type="component" value="Unassembled WGS sequence"/>
</dbReference>
<feature type="domain" description="NusG-like N-terminal" evidence="3">
    <location>
        <begin position="122"/>
        <end position="230"/>
    </location>
</feature>
<keyword evidence="2" id="KW-0472">Membrane</keyword>
<accession>A0A3M4AS71</accession>
<proteinExistence type="predicted"/>
<dbReference type="SUPFAM" id="SSF82679">
    <property type="entry name" value="N-utilization substance G protein NusG, N-terminal domain"/>
    <property type="match status" value="1"/>
</dbReference>
<organism evidence="4 5">
    <name type="scientific">Pseudomonas syringae pv. delphinii</name>
    <dbReference type="NCBI Taxonomy" id="192088"/>
    <lineage>
        <taxon>Bacteria</taxon>
        <taxon>Pseudomonadati</taxon>
        <taxon>Pseudomonadota</taxon>
        <taxon>Gammaproteobacteria</taxon>
        <taxon>Pseudomonadales</taxon>
        <taxon>Pseudomonadaceae</taxon>
        <taxon>Pseudomonas</taxon>
    </lineage>
</organism>
<dbReference type="CDD" id="cd09894">
    <property type="entry name" value="NGN_SP_AnfA1"/>
    <property type="match status" value="1"/>
</dbReference>
<dbReference type="EMBL" id="RBQG01000271">
    <property type="protein sequence ID" value="RMP09225.1"/>
    <property type="molecule type" value="Genomic_DNA"/>
</dbReference>
<comment type="caution">
    <text evidence="4">The sequence shown here is derived from an EMBL/GenBank/DDBJ whole genome shotgun (WGS) entry which is preliminary data.</text>
</comment>
<sequence>MDSPKAHRTLSVLPNQLGSWLSTCGGPLFLPRSLSLESPLCLQKKINNFICLRHDKGIQIQILYLSVYFFFWLLYFVTYKSITCRPSRPSHRWSWFPSAHHSPLRSAVWEFERAPDQKDLNMKNWRVLMHNSSVYQSLITSIERLGVEVYSPTRKTSRKRTDRPSSIVKEVRLFPGYLLLRFDPQVTHTTTITALNGAHGFVQFGGQTCEFGGQACVMQDSTVEELKAVAMVRSNRPLDCIEFRNVPTELEKTLRLIIDMKSEAARRAAFFALLAQDAALERLVRRSGTLCYSTVNAA</sequence>
<evidence type="ECO:0000313" key="5">
    <source>
        <dbReference type="Proteomes" id="UP000267908"/>
    </source>
</evidence>
<dbReference type="Pfam" id="PF02357">
    <property type="entry name" value="NusG"/>
    <property type="match status" value="1"/>
</dbReference>
<reference evidence="4 5" key="1">
    <citation type="submission" date="2018-08" db="EMBL/GenBank/DDBJ databases">
        <title>Recombination of ecologically and evolutionarily significant loci maintains genetic cohesion in the Pseudomonas syringae species complex.</title>
        <authorList>
            <person name="Dillon M."/>
            <person name="Thakur S."/>
            <person name="Almeida R.N.D."/>
            <person name="Weir B.S."/>
            <person name="Guttman D.S."/>
        </authorList>
    </citation>
    <scope>NUCLEOTIDE SEQUENCE [LARGE SCALE GENOMIC DNA]</scope>
    <source>
        <strain evidence="4 5">ICMP 4330</strain>
    </source>
</reference>
<evidence type="ECO:0000256" key="1">
    <source>
        <dbReference type="ARBA" id="ARBA00023163"/>
    </source>
</evidence>
<evidence type="ECO:0000259" key="3">
    <source>
        <dbReference type="SMART" id="SM00738"/>
    </source>
</evidence>
<feature type="transmembrane region" description="Helical" evidence="2">
    <location>
        <begin position="62"/>
        <end position="82"/>
    </location>
</feature>
<name>A0A3M4AS71_9PSED</name>
<dbReference type="SMART" id="SM00738">
    <property type="entry name" value="NGN"/>
    <property type="match status" value="1"/>
</dbReference>
<dbReference type="Gene3D" id="3.30.70.940">
    <property type="entry name" value="NusG, N-terminal domain"/>
    <property type="match status" value="1"/>
</dbReference>
<dbReference type="InterPro" id="IPR006645">
    <property type="entry name" value="NGN-like_dom"/>
</dbReference>